<dbReference type="AlphaFoldDB" id="A0A7G9FJJ5"/>
<evidence type="ECO:0000313" key="3">
    <source>
        <dbReference type="Proteomes" id="UP000515819"/>
    </source>
</evidence>
<reference evidence="2 3" key="1">
    <citation type="submission" date="2020-08" db="EMBL/GenBank/DDBJ databases">
        <authorList>
            <person name="Liu C."/>
            <person name="Sun Q."/>
        </authorList>
    </citation>
    <scope>NUCLEOTIDE SEQUENCE [LARGE SCALE GENOMIC DNA]</scope>
    <source>
        <strain evidence="2 3">NSJ-4</strain>
    </source>
</reference>
<organism evidence="2 3">
    <name type="scientific">Wujia chipingensis</name>
    <dbReference type="NCBI Taxonomy" id="2763670"/>
    <lineage>
        <taxon>Bacteria</taxon>
        <taxon>Bacillati</taxon>
        <taxon>Bacillota</taxon>
        <taxon>Clostridia</taxon>
        <taxon>Lachnospirales</taxon>
        <taxon>Lachnospiraceae</taxon>
        <taxon>Wujia</taxon>
    </lineage>
</organism>
<dbReference type="RefSeq" id="WP_249320923.1">
    <property type="nucleotide sequence ID" value="NZ_CP060632.1"/>
</dbReference>
<dbReference type="InterPro" id="IPR020941">
    <property type="entry name" value="SUFU-like_domain"/>
</dbReference>
<dbReference type="Proteomes" id="UP000515819">
    <property type="component" value="Chromosome"/>
</dbReference>
<dbReference type="KEGG" id="wcp:H9Q76_08150"/>
<dbReference type="InterPro" id="IPR007768">
    <property type="entry name" value="Suppressor_of_fused"/>
</dbReference>
<dbReference type="Pfam" id="PF05076">
    <property type="entry name" value="SUFU"/>
    <property type="match status" value="1"/>
</dbReference>
<sequence>MTIEEFRENAKDEEYAPGWDAIEEAFAKCYPGQEPNHYGSNFEARAMFGGSEYIDGYSIYKSPHGHRHIVTFGMTELYADEEAFGGEYSRWGYEMTFKLKADNADDCMWAINFLGNLGRYTYTKESWFEPGHFMSNMGKSIKTDADSMITAILAVEDTEVPGIDTIYGRVDFLQFVGITSEEYEMLKADPTKVKPLVDAMKKDNPYLVTDLGRKKSYLV</sequence>
<dbReference type="SUPFAM" id="SSF103359">
    <property type="entry name" value="Suppressor of Fused, N-terminal domain"/>
    <property type="match status" value="1"/>
</dbReference>
<evidence type="ECO:0000313" key="2">
    <source>
        <dbReference type="EMBL" id="QNL98726.1"/>
    </source>
</evidence>
<accession>A0A7G9FJJ5</accession>
<dbReference type="PANTHER" id="PTHR10928">
    <property type="entry name" value="SUPPRESSOR OF FUSED"/>
    <property type="match status" value="1"/>
</dbReference>
<dbReference type="GO" id="GO:0005737">
    <property type="term" value="C:cytoplasm"/>
    <property type="evidence" value="ECO:0007669"/>
    <property type="project" value="TreeGrafter"/>
</dbReference>
<evidence type="ECO:0000259" key="1">
    <source>
        <dbReference type="Pfam" id="PF05076"/>
    </source>
</evidence>
<name>A0A7G9FJJ5_9FIRM</name>
<dbReference type="InterPro" id="IPR037181">
    <property type="entry name" value="SUFU_N"/>
</dbReference>
<protein>
    <submittedName>
        <fullName evidence="2">Suppressor of fused domain protein</fullName>
    </submittedName>
</protein>
<dbReference type="PANTHER" id="PTHR10928:SF2">
    <property type="entry name" value="SUPPRESSOR OF FUSED HOMOLOG"/>
    <property type="match status" value="1"/>
</dbReference>
<keyword evidence="3" id="KW-1185">Reference proteome</keyword>
<gene>
    <name evidence="2" type="ORF">H9Q76_08150</name>
</gene>
<feature type="domain" description="Suppressor of fused-like" evidence="1">
    <location>
        <begin position="51"/>
        <end position="214"/>
    </location>
</feature>
<proteinExistence type="predicted"/>
<dbReference type="EMBL" id="CP060632">
    <property type="protein sequence ID" value="QNL98726.1"/>
    <property type="molecule type" value="Genomic_DNA"/>
</dbReference>